<feature type="region of interest" description="Disordered" evidence="3">
    <location>
        <begin position="474"/>
        <end position="527"/>
    </location>
</feature>
<protein>
    <recommendedName>
        <fullName evidence="4">Anaphase-promoting complex subunit 4-like WD40 domain-containing protein</fullName>
    </recommendedName>
</protein>
<dbReference type="InterPro" id="IPR051959">
    <property type="entry name" value="PAK1-Kinase_Regulator"/>
</dbReference>
<dbReference type="InterPro" id="IPR001680">
    <property type="entry name" value="WD40_rpt"/>
</dbReference>
<evidence type="ECO:0000256" key="2">
    <source>
        <dbReference type="PROSITE-ProRule" id="PRU00221"/>
    </source>
</evidence>
<name>A0ABD2XIG5_9HYME</name>
<feature type="repeat" description="WD" evidence="2">
    <location>
        <begin position="249"/>
        <end position="288"/>
    </location>
</feature>
<reference evidence="5 6" key="1">
    <citation type="journal article" date="2024" name="bioRxiv">
        <title>A reference genome for Trichogramma kaykai: A tiny desert-dwelling parasitoid wasp with competing sex-ratio distorters.</title>
        <authorList>
            <person name="Culotta J."/>
            <person name="Lindsey A.R."/>
        </authorList>
    </citation>
    <scope>NUCLEOTIDE SEQUENCE [LARGE SCALE GENOMIC DNA]</scope>
    <source>
        <strain evidence="5 6">KSX58</strain>
    </source>
</reference>
<feature type="compositionally biased region" description="Basic residues" evidence="3">
    <location>
        <begin position="515"/>
        <end position="527"/>
    </location>
</feature>
<keyword evidence="6" id="KW-1185">Reference proteome</keyword>
<feature type="compositionally biased region" description="Basic and acidic residues" evidence="3">
    <location>
        <begin position="308"/>
        <end position="318"/>
    </location>
</feature>
<feature type="repeat" description="WD" evidence="2">
    <location>
        <begin position="76"/>
        <end position="106"/>
    </location>
</feature>
<dbReference type="PROSITE" id="PS50294">
    <property type="entry name" value="WD_REPEATS_REGION"/>
    <property type="match status" value="1"/>
</dbReference>
<dbReference type="InterPro" id="IPR024977">
    <property type="entry name" value="Apc4-like_WD40_dom"/>
</dbReference>
<dbReference type="Pfam" id="PF12894">
    <property type="entry name" value="ANAPC4_WD40"/>
    <property type="match status" value="1"/>
</dbReference>
<comment type="caution">
    <text evidence="5">The sequence shown here is derived from an EMBL/GenBank/DDBJ whole genome shotgun (WGS) entry which is preliminary data.</text>
</comment>
<evidence type="ECO:0000313" key="5">
    <source>
        <dbReference type="EMBL" id="KAL3404919.1"/>
    </source>
</evidence>
<dbReference type="EMBL" id="JBJJXI010000022">
    <property type="protein sequence ID" value="KAL3404919.1"/>
    <property type="molecule type" value="Genomic_DNA"/>
</dbReference>
<evidence type="ECO:0000313" key="6">
    <source>
        <dbReference type="Proteomes" id="UP001627154"/>
    </source>
</evidence>
<dbReference type="SMART" id="SM00320">
    <property type="entry name" value="WD40"/>
    <property type="match status" value="6"/>
</dbReference>
<dbReference type="PROSITE" id="PS50082">
    <property type="entry name" value="WD_REPEATS_2"/>
    <property type="match status" value="2"/>
</dbReference>
<dbReference type="Gene3D" id="2.130.10.10">
    <property type="entry name" value="YVTN repeat-like/Quinoprotein amine dehydrogenase"/>
    <property type="match status" value="3"/>
</dbReference>
<feature type="domain" description="Anaphase-promoting complex subunit 4-like WD40" evidence="4">
    <location>
        <begin position="222"/>
        <end position="260"/>
    </location>
</feature>
<evidence type="ECO:0000256" key="3">
    <source>
        <dbReference type="SAM" id="MobiDB-lite"/>
    </source>
</evidence>
<dbReference type="Pfam" id="PF00400">
    <property type="entry name" value="WD40"/>
    <property type="match status" value="2"/>
</dbReference>
<organism evidence="5 6">
    <name type="scientific">Trichogramma kaykai</name>
    <dbReference type="NCBI Taxonomy" id="54128"/>
    <lineage>
        <taxon>Eukaryota</taxon>
        <taxon>Metazoa</taxon>
        <taxon>Ecdysozoa</taxon>
        <taxon>Arthropoda</taxon>
        <taxon>Hexapoda</taxon>
        <taxon>Insecta</taxon>
        <taxon>Pterygota</taxon>
        <taxon>Neoptera</taxon>
        <taxon>Endopterygota</taxon>
        <taxon>Hymenoptera</taxon>
        <taxon>Apocrita</taxon>
        <taxon>Proctotrupomorpha</taxon>
        <taxon>Chalcidoidea</taxon>
        <taxon>Trichogrammatidae</taxon>
        <taxon>Trichogramma</taxon>
    </lineage>
</organism>
<feature type="compositionally biased region" description="Acidic residues" evidence="3">
    <location>
        <begin position="332"/>
        <end position="394"/>
    </location>
</feature>
<sequence>MTIGFEIVVGTYEQFVVGYKVTEANDKCNVKSSFASHAHLSSVRSVASRRHYLASAGADDCISLFDMRSRIQSGRLVHHDNTINSIEFTPDGSHLISTSNDGSIAIVRCGNWQLEKLFNKPHKGEAVDLLAIHPSGKICLTTGRDGVLRTWNLVKGRQAYATNLVTRWKMDAKYMSVLKWSPSGDTYLIAGNNKLEVYTVETAGIKQDFVFESKVVCVEYLDEEFVAVGLEDGKISILNIETGSLVNELKAHELRVKCMARHENILVSASSSGEIKLWAFEKDDLKYLNTAKCDGRITCITIIPQSKSDKLKEEENVKTTKKTSVTFSNKDEDTEEEEMNEEEEQVEDTEEEEMNEEEEMDEQEEQVENTEEEEMDEQEEQIEDTEEEQMDEQEEKVKDEGTEEKIEVKKIKKNKKVNKVKKINQVEKVQENQKGEKKIKKVQSVQRNEKFEKLANNLAQMNEKLEKVVKSVAENGQKLKKKKKQPGKDIDKPLVQKKAKNQKHESKQEIPINQRSKKAMKAGRNRT</sequence>
<evidence type="ECO:0000256" key="1">
    <source>
        <dbReference type="ARBA" id="ARBA00045213"/>
    </source>
</evidence>
<feature type="compositionally biased region" description="Basic and acidic residues" evidence="3">
    <location>
        <begin position="395"/>
        <end position="405"/>
    </location>
</feature>
<comment type="function">
    <text evidence="1">Negatively regulates the PAK1 kinase. PAK1 is a member of the PAK kinase family, which has been shown to play a positive role in the regulation of signaling pathways involving MAPK8 and RELA. PAK1 exists as an inactive homodimer, which is activated by binding of small GTPases such as CDC42 to an N-terminal regulatory domain. PAK1IP1 also binds to the N-terminus of PAK1, and inhibits the specific activation of PAK1 by CDC42. May be involved in ribosomal large subunit assembly.</text>
</comment>
<proteinExistence type="predicted"/>
<accession>A0ABD2XIG5</accession>
<gene>
    <name evidence="5" type="ORF">TKK_002572</name>
</gene>
<dbReference type="PANTHER" id="PTHR44675:SF1">
    <property type="entry name" value="P21-ACTIVATED PROTEIN KINASE-INTERACTING PROTEIN 1"/>
    <property type="match status" value="1"/>
</dbReference>
<dbReference type="InterPro" id="IPR036322">
    <property type="entry name" value="WD40_repeat_dom_sf"/>
</dbReference>
<dbReference type="InterPro" id="IPR015943">
    <property type="entry name" value="WD40/YVTN_repeat-like_dom_sf"/>
</dbReference>
<dbReference type="AlphaFoldDB" id="A0ABD2XIG5"/>
<dbReference type="PANTHER" id="PTHR44675">
    <property type="entry name" value="PAK1 INTERACTING PROTEIN 1"/>
    <property type="match status" value="1"/>
</dbReference>
<feature type="region of interest" description="Disordered" evidence="3">
    <location>
        <begin position="308"/>
        <end position="405"/>
    </location>
</feature>
<keyword evidence="2" id="KW-0853">WD repeat</keyword>
<evidence type="ECO:0000259" key="4">
    <source>
        <dbReference type="Pfam" id="PF12894"/>
    </source>
</evidence>
<dbReference type="SUPFAM" id="SSF50978">
    <property type="entry name" value="WD40 repeat-like"/>
    <property type="match status" value="1"/>
</dbReference>
<dbReference type="Proteomes" id="UP001627154">
    <property type="component" value="Unassembled WGS sequence"/>
</dbReference>